<gene>
    <name evidence="3" type="ORF">HJG60_009808</name>
</gene>
<evidence type="ECO:0000313" key="4">
    <source>
        <dbReference type="Proteomes" id="UP000664940"/>
    </source>
</evidence>
<name>A0A834B2L0_9CHIR</name>
<dbReference type="EMBL" id="JABVXQ010000002">
    <property type="protein sequence ID" value="KAF6125292.1"/>
    <property type="molecule type" value="Genomic_DNA"/>
</dbReference>
<protein>
    <submittedName>
        <fullName evidence="3">Uncharacterized protein</fullName>
    </submittedName>
</protein>
<dbReference type="Proteomes" id="UP000664940">
    <property type="component" value="Unassembled WGS sequence"/>
</dbReference>
<evidence type="ECO:0000256" key="1">
    <source>
        <dbReference type="SAM" id="MobiDB-lite"/>
    </source>
</evidence>
<feature type="signal peptide" evidence="2">
    <location>
        <begin position="1"/>
        <end position="18"/>
    </location>
</feature>
<comment type="caution">
    <text evidence="3">The sequence shown here is derived from an EMBL/GenBank/DDBJ whole genome shotgun (WGS) entry which is preliminary data.</text>
</comment>
<dbReference type="AlphaFoldDB" id="A0A834B2L0"/>
<feature type="chain" id="PRO_5032986316" evidence="2">
    <location>
        <begin position="19"/>
        <end position="132"/>
    </location>
</feature>
<proteinExistence type="predicted"/>
<evidence type="ECO:0000256" key="2">
    <source>
        <dbReference type="SAM" id="SignalP"/>
    </source>
</evidence>
<reference evidence="3 4" key="1">
    <citation type="journal article" date="2020" name="Nature">
        <title>Six reference-quality genomes reveal evolution of bat adaptations.</title>
        <authorList>
            <person name="Jebb D."/>
            <person name="Huang Z."/>
            <person name="Pippel M."/>
            <person name="Hughes G.M."/>
            <person name="Lavrichenko K."/>
            <person name="Devanna P."/>
            <person name="Winkler S."/>
            <person name="Jermiin L.S."/>
            <person name="Skirmuntt E.C."/>
            <person name="Katzourakis A."/>
            <person name="Burkitt-Gray L."/>
            <person name="Ray D.A."/>
            <person name="Sullivan K.A.M."/>
            <person name="Roscito J.G."/>
            <person name="Kirilenko B.M."/>
            <person name="Davalos L.M."/>
            <person name="Corthals A.P."/>
            <person name="Power M.L."/>
            <person name="Jones G."/>
            <person name="Ransome R.D."/>
            <person name="Dechmann D.K.N."/>
            <person name="Locatelli A.G."/>
            <person name="Puechmaille S.J."/>
            <person name="Fedrigo O."/>
            <person name="Jarvis E.D."/>
            <person name="Hiller M."/>
            <person name="Vernes S.C."/>
            <person name="Myers E.W."/>
            <person name="Teeling E.C."/>
        </authorList>
    </citation>
    <scope>NUCLEOTIDE SEQUENCE [LARGE SCALE GENOMIC DNA]</scope>
    <source>
        <strain evidence="3">Bat1K_MPI-CBG_1</strain>
    </source>
</reference>
<keyword evidence="2" id="KW-0732">Signal</keyword>
<evidence type="ECO:0000313" key="3">
    <source>
        <dbReference type="EMBL" id="KAF6125292.1"/>
    </source>
</evidence>
<sequence>MELRFLFFLALSLPPVPSVEPGVPPSGALRQVNCGDLQGFPPAAPLQPLTRSTASTPRLEASHRSETPNIGATVEGAAEGLTTPCTLHLAAAGNPPPAIDTKELGQCLPSVLTTFGRQNKTSWQKGGEDAGQ</sequence>
<feature type="region of interest" description="Disordered" evidence="1">
    <location>
        <begin position="39"/>
        <end position="70"/>
    </location>
</feature>
<organism evidence="3 4">
    <name type="scientific">Phyllostomus discolor</name>
    <name type="common">pale spear-nosed bat</name>
    <dbReference type="NCBI Taxonomy" id="89673"/>
    <lineage>
        <taxon>Eukaryota</taxon>
        <taxon>Metazoa</taxon>
        <taxon>Chordata</taxon>
        <taxon>Craniata</taxon>
        <taxon>Vertebrata</taxon>
        <taxon>Euteleostomi</taxon>
        <taxon>Mammalia</taxon>
        <taxon>Eutheria</taxon>
        <taxon>Laurasiatheria</taxon>
        <taxon>Chiroptera</taxon>
        <taxon>Yangochiroptera</taxon>
        <taxon>Phyllostomidae</taxon>
        <taxon>Phyllostominae</taxon>
        <taxon>Phyllostomus</taxon>
    </lineage>
</organism>
<accession>A0A834B2L0</accession>